<feature type="transmembrane region" description="Helical" evidence="2">
    <location>
        <begin position="225"/>
        <end position="246"/>
    </location>
</feature>
<protein>
    <recommendedName>
        <fullName evidence="5">TrbL/VirB6 plasmid conjugal transfer protein</fullName>
    </recommendedName>
</protein>
<dbReference type="EMBL" id="SNWQ01000001">
    <property type="protein sequence ID" value="TDO55024.1"/>
    <property type="molecule type" value="Genomic_DNA"/>
</dbReference>
<evidence type="ECO:0000256" key="1">
    <source>
        <dbReference type="SAM" id="MobiDB-lite"/>
    </source>
</evidence>
<gene>
    <name evidence="3" type="ORF">EV643_101818</name>
</gene>
<evidence type="ECO:0000313" key="3">
    <source>
        <dbReference type="EMBL" id="TDO55024.1"/>
    </source>
</evidence>
<dbReference type="InterPro" id="IPR045782">
    <property type="entry name" value="TrbL_3"/>
</dbReference>
<dbReference type="RefSeq" id="WP_166665305.1">
    <property type="nucleotide sequence ID" value="NZ_SNWQ01000001.1"/>
</dbReference>
<proteinExistence type="predicted"/>
<keyword evidence="2" id="KW-0472">Membrane</keyword>
<feature type="transmembrane region" description="Helical" evidence="2">
    <location>
        <begin position="266"/>
        <end position="287"/>
    </location>
</feature>
<sequence>MCSKIEVGCNIREGFQTVVTSQFDALATKIGETASAGLQAIATFWVKTDSPALADPNTGWTETGPVAYLRDNVMMLIVPVFTLAIIVAGVRMAWEQRADPLQQLLKAIMVFVVIAGLGTATLHVLAQASDQFAMDVVENATSNQNQEFSQALGELVIKGGVDGAMMHGLPLMVAMFFGIAVFMASVVQVVLLLIRSAMLVLIAGTFPLAAAATNTEIGRAWLRKYCAWALAFIAYKPAAALVYAAAIRMNESGMTNTSGNGLVQALTGLMMLLLAVFALPALLRFVVPITAAVAGGHSGSGAAVADPGGLATGAINLGRAATGRMSTGGGGGGGGGGFGGGGSGSSGSGGGATGALGVAASAGLAAVGGSISTAKRAGGALAGAASHSAGESGGGSTGASTSRSNSPSWGARRTSASARSTATQERTPEPTGPSGSQ</sequence>
<dbReference type="Proteomes" id="UP000295388">
    <property type="component" value="Unassembled WGS sequence"/>
</dbReference>
<feature type="compositionally biased region" description="Low complexity" evidence="1">
    <location>
        <begin position="398"/>
        <end position="423"/>
    </location>
</feature>
<feature type="transmembrane region" description="Helical" evidence="2">
    <location>
        <begin position="171"/>
        <end position="194"/>
    </location>
</feature>
<dbReference type="Pfam" id="PF19590">
    <property type="entry name" value="TrbL_3"/>
    <property type="match status" value="1"/>
</dbReference>
<dbReference type="AlphaFoldDB" id="A0A4R6KS50"/>
<keyword evidence="4" id="KW-1185">Reference proteome</keyword>
<keyword evidence="2" id="KW-0812">Transmembrane</keyword>
<reference evidence="3 4" key="1">
    <citation type="submission" date="2019-03" db="EMBL/GenBank/DDBJ databases">
        <title>Genomic Encyclopedia of Type Strains, Phase III (KMG-III): the genomes of soil and plant-associated and newly described type strains.</title>
        <authorList>
            <person name="Whitman W."/>
        </authorList>
    </citation>
    <scope>NUCLEOTIDE SEQUENCE [LARGE SCALE GENOMIC DNA]</scope>
    <source>
        <strain evidence="3 4">VKM Ac-2527</strain>
    </source>
</reference>
<evidence type="ECO:0000313" key="4">
    <source>
        <dbReference type="Proteomes" id="UP000295388"/>
    </source>
</evidence>
<keyword evidence="2" id="KW-1133">Transmembrane helix</keyword>
<feature type="transmembrane region" description="Helical" evidence="2">
    <location>
        <begin position="73"/>
        <end position="92"/>
    </location>
</feature>
<evidence type="ECO:0000256" key="2">
    <source>
        <dbReference type="SAM" id="Phobius"/>
    </source>
</evidence>
<feature type="transmembrane region" description="Helical" evidence="2">
    <location>
        <begin position="104"/>
        <end position="126"/>
    </location>
</feature>
<organism evidence="3 4">
    <name type="scientific">Kribbella caucasensis</name>
    <dbReference type="NCBI Taxonomy" id="2512215"/>
    <lineage>
        <taxon>Bacteria</taxon>
        <taxon>Bacillati</taxon>
        <taxon>Actinomycetota</taxon>
        <taxon>Actinomycetes</taxon>
        <taxon>Propionibacteriales</taxon>
        <taxon>Kribbellaceae</taxon>
        <taxon>Kribbella</taxon>
    </lineage>
</organism>
<comment type="caution">
    <text evidence="3">The sequence shown here is derived from an EMBL/GenBank/DDBJ whole genome shotgun (WGS) entry which is preliminary data.</text>
</comment>
<accession>A0A4R6KS50</accession>
<feature type="region of interest" description="Disordered" evidence="1">
    <location>
        <begin position="384"/>
        <end position="437"/>
    </location>
</feature>
<name>A0A4R6KS50_9ACTN</name>
<evidence type="ECO:0008006" key="5">
    <source>
        <dbReference type="Google" id="ProtNLM"/>
    </source>
</evidence>